<keyword evidence="2" id="KW-1185">Reference proteome</keyword>
<sequence length="353" mass="41299">MKTIEELKASSTIIFECISGSRAYGLDTATSDTDIRGVFILPKEQFYSLEYIGQINNETNDIVYYELRKFIELLSKNNPNILELLNVPSECILQKHPVFDQLKMEYFVSKLCKDTFANYAYTQIKKARGLNKKIVNPVEKERKTVLDFCYVRSEKQSILIKDFLELKELNATNCALVKIPHMKDCYNLFHGISMGYQGIARENANEVCLSSVPKEALPIGMLYYNKDGYSSYCKKYKEYWSWVEKRNEDRYKNNVAHGKNYDTKNMMHTFRLLHMAEEIAKEGMINVKRSDRDYLLRIKNGDFEYDDLVREASEIKDELEAFYDESNLPEKPNLTQVNGLLVNMRDKFYSLKQ</sequence>
<protein>
    <recommendedName>
        <fullName evidence="3">Nucleotidyltransferase</fullName>
    </recommendedName>
</protein>
<gene>
    <name evidence="1" type="ORF">GCM10009430_42260</name>
</gene>
<name>A0ABN1J757_9FLAO</name>
<comment type="caution">
    <text evidence="1">The sequence shown here is derived from an EMBL/GenBank/DDBJ whole genome shotgun (WGS) entry which is preliminary data.</text>
</comment>
<dbReference type="PANTHER" id="PTHR34817">
    <property type="entry name" value="NUCLEOTIDYLTRANSFERASE"/>
    <property type="match status" value="1"/>
</dbReference>
<dbReference type="EMBL" id="BAAAGE010000005">
    <property type="protein sequence ID" value="GAA0730767.1"/>
    <property type="molecule type" value="Genomic_DNA"/>
</dbReference>
<dbReference type="InterPro" id="IPR018775">
    <property type="entry name" value="RlaP"/>
</dbReference>
<evidence type="ECO:0000313" key="2">
    <source>
        <dbReference type="Proteomes" id="UP001501758"/>
    </source>
</evidence>
<reference evidence="1 2" key="1">
    <citation type="journal article" date="2019" name="Int. J. Syst. Evol. Microbiol.">
        <title>The Global Catalogue of Microorganisms (GCM) 10K type strain sequencing project: providing services to taxonomists for standard genome sequencing and annotation.</title>
        <authorList>
            <consortium name="The Broad Institute Genomics Platform"/>
            <consortium name="The Broad Institute Genome Sequencing Center for Infectious Disease"/>
            <person name="Wu L."/>
            <person name="Ma J."/>
        </authorList>
    </citation>
    <scope>NUCLEOTIDE SEQUENCE [LARGE SCALE GENOMIC DNA]</scope>
    <source>
        <strain evidence="1 2">JCM 15974</strain>
    </source>
</reference>
<dbReference type="RefSeq" id="WP_343914237.1">
    <property type="nucleotide sequence ID" value="NZ_BAAAGE010000005.1"/>
</dbReference>
<accession>A0ABN1J757</accession>
<proteinExistence type="predicted"/>
<evidence type="ECO:0000313" key="1">
    <source>
        <dbReference type="EMBL" id="GAA0730767.1"/>
    </source>
</evidence>
<dbReference type="PANTHER" id="PTHR34817:SF1">
    <property type="entry name" value="NUCLEOTIDYLTRANSFERASE"/>
    <property type="match status" value="1"/>
</dbReference>
<organism evidence="1 2">
    <name type="scientific">Aquimarina litoralis</name>
    <dbReference type="NCBI Taxonomy" id="584605"/>
    <lineage>
        <taxon>Bacteria</taxon>
        <taxon>Pseudomonadati</taxon>
        <taxon>Bacteroidota</taxon>
        <taxon>Flavobacteriia</taxon>
        <taxon>Flavobacteriales</taxon>
        <taxon>Flavobacteriaceae</taxon>
        <taxon>Aquimarina</taxon>
    </lineage>
</organism>
<dbReference type="Pfam" id="PF10127">
    <property type="entry name" value="RlaP"/>
    <property type="match status" value="1"/>
</dbReference>
<dbReference type="Proteomes" id="UP001501758">
    <property type="component" value="Unassembled WGS sequence"/>
</dbReference>
<evidence type="ECO:0008006" key="3">
    <source>
        <dbReference type="Google" id="ProtNLM"/>
    </source>
</evidence>